<accession>A0A9P8RFB2</accession>
<sequence length="333" mass="37715">MQLINLTNHLRNLQVDGHDDNHYNASANELWDSFWPAKTETTTADKSTQDKSKKNYFQPSPSRTTRAKTVSKPTVRTNSYHRHPGSTPPPIGINVAPRIPSISRHSQYRPLRGSKSFTNTKSEVSNLIGYLAPTTPELESASTWEQPRPAPIPKVFNTPKLRMSASAHDIREWVYHDSQALLGYMPINTDQIQPTSSQMERFISVFDSDSDAEYIGNYNTSKRGTRNLRVKKDYKGSDTKQKVSNLVEKETATPRSESSDRAKGGKIGRAWYKLKRKLLNKGSVDTVTLVRSQKSSVSQNSSNYTPMDINIVQHTWTGLRFIIWEIFQSMSGH</sequence>
<feature type="region of interest" description="Disordered" evidence="1">
    <location>
        <begin position="41"/>
        <end position="93"/>
    </location>
</feature>
<organism evidence="2 3">
    <name type="scientific">Truncatella angustata</name>
    <dbReference type="NCBI Taxonomy" id="152316"/>
    <lineage>
        <taxon>Eukaryota</taxon>
        <taxon>Fungi</taxon>
        <taxon>Dikarya</taxon>
        <taxon>Ascomycota</taxon>
        <taxon>Pezizomycotina</taxon>
        <taxon>Sordariomycetes</taxon>
        <taxon>Xylariomycetidae</taxon>
        <taxon>Amphisphaeriales</taxon>
        <taxon>Sporocadaceae</taxon>
        <taxon>Truncatella</taxon>
    </lineage>
</organism>
<evidence type="ECO:0000313" key="3">
    <source>
        <dbReference type="Proteomes" id="UP000758603"/>
    </source>
</evidence>
<evidence type="ECO:0000256" key="1">
    <source>
        <dbReference type="SAM" id="MobiDB-lite"/>
    </source>
</evidence>
<dbReference type="Proteomes" id="UP000758603">
    <property type="component" value="Unassembled WGS sequence"/>
</dbReference>
<feature type="compositionally biased region" description="Polar residues" evidence="1">
    <location>
        <begin position="55"/>
        <end position="78"/>
    </location>
</feature>
<dbReference type="RefSeq" id="XP_045951303.1">
    <property type="nucleotide sequence ID" value="XM_046095022.1"/>
</dbReference>
<keyword evidence="3" id="KW-1185">Reference proteome</keyword>
<reference evidence="2" key="1">
    <citation type="journal article" date="2021" name="Nat. Commun.">
        <title>Genetic determinants of endophytism in the Arabidopsis root mycobiome.</title>
        <authorList>
            <person name="Mesny F."/>
            <person name="Miyauchi S."/>
            <person name="Thiergart T."/>
            <person name="Pickel B."/>
            <person name="Atanasova L."/>
            <person name="Karlsson M."/>
            <person name="Huettel B."/>
            <person name="Barry K.W."/>
            <person name="Haridas S."/>
            <person name="Chen C."/>
            <person name="Bauer D."/>
            <person name="Andreopoulos W."/>
            <person name="Pangilinan J."/>
            <person name="LaButti K."/>
            <person name="Riley R."/>
            <person name="Lipzen A."/>
            <person name="Clum A."/>
            <person name="Drula E."/>
            <person name="Henrissat B."/>
            <person name="Kohler A."/>
            <person name="Grigoriev I.V."/>
            <person name="Martin F.M."/>
            <person name="Hacquard S."/>
        </authorList>
    </citation>
    <scope>NUCLEOTIDE SEQUENCE</scope>
    <source>
        <strain evidence="2">MPI-SDFR-AT-0073</strain>
    </source>
</reference>
<protein>
    <submittedName>
        <fullName evidence="2">Uncharacterized protein</fullName>
    </submittedName>
</protein>
<proteinExistence type="predicted"/>
<comment type="caution">
    <text evidence="2">The sequence shown here is derived from an EMBL/GenBank/DDBJ whole genome shotgun (WGS) entry which is preliminary data.</text>
</comment>
<evidence type="ECO:0000313" key="2">
    <source>
        <dbReference type="EMBL" id="KAH6643373.1"/>
    </source>
</evidence>
<name>A0A9P8RFB2_9PEZI</name>
<dbReference type="AlphaFoldDB" id="A0A9P8RFB2"/>
<dbReference type="GeneID" id="70123915"/>
<gene>
    <name evidence="2" type="ORF">BKA67DRAFT_133723</name>
</gene>
<dbReference type="EMBL" id="JAGPXC010000013">
    <property type="protein sequence ID" value="KAH6643373.1"/>
    <property type="molecule type" value="Genomic_DNA"/>
</dbReference>